<dbReference type="InterPro" id="IPR000571">
    <property type="entry name" value="Znf_CCCH"/>
</dbReference>
<dbReference type="Proteomes" id="UP001311799">
    <property type="component" value="Unassembled WGS sequence"/>
</dbReference>
<dbReference type="Pfam" id="PF00642">
    <property type="entry name" value="zf-CCCH"/>
    <property type="match status" value="1"/>
</dbReference>
<evidence type="ECO:0000259" key="6">
    <source>
        <dbReference type="PROSITE" id="PS50089"/>
    </source>
</evidence>
<evidence type="ECO:0000259" key="7">
    <source>
        <dbReference type="PROSITE" id="PS50103"/>
    </source>
</evidence>
<dbReference type="PROSITE" id="PS50103">
    <property type="entry name" value="ZF_C3H1"/>
    <property type="match status" value="1"/>
</dbReference>
<dbReference type="InterPro" id="IPR036855">
    <property type="entry name" value="Znf_CCCH_sf"/>
</dbReference>
<evidence type="ECO:0000313" key="8">
    <source>
        <dbReference type="EMBL" id="KAK6587648.1"/>
    </source>
</evidence>
<dbReference type="SMART" id="SM00356">
    <property type="entry name" value="ZnF_C3H1"/>
    <property type="match status" value="1"/>
</dbReference>
<dbReference type="GO" id="GO:0008270">
    <property type="term" value="F:zinc ion binding"/>
    <property type="evidence" value="ECO:0007669"/>
    <property type="project" value="UniProtKB-KW"/>
</dbReference>
<feature type="region of interest" description="Disordered" evidence="5">
    <location>
        <begin position="827"/>
        <end position="872"/>
    </location>
</feature>
<feature type="region of interest" description="Disordered" evidence="5">
    <location>
        <begin position="539"/>
        <end position="592"/>
    </location>
</feature>
<keyword evidence="9" id="KW-1185">Reference proteome</keyword>
<dbReference type="EMBL" id="JAWDEY010000036">
    <property type="protein sequence ID" value="KAK6587648.1"/>
    <property type="molecule type" value="Genomic_DNA"/>
</dbReference>
<dbReference type="AlphaFoldDB" id="A0AAV9XSB6"/>
<gene>
    <name evidence="8" type="ORF">RS030_81280</name>
</gene>
<evidence type="ECO:0000256" key="1">
    <source>
        <dbReference type="ARBA" id="ARBA00022723"/>
    </source>
</evidence>
<keyword evidence="3 4" id="KW-0862">Zinc</keyword>
<feature type="compositionally biased region" description="Polar residues" evidence="5">
    <location>
        <begin position="736"/>
        <end position="770"/>
    </location>
</feature>
<dbReference type="SUPFAM" id="SSF90229">
    <property type="entry name" value="CCCH zinc finger"/>
    <property type="match status" value="1"/>
</dbReference>
<dbReference type="Gene3D" id="4.10.1000.10">
    <property type="entry name" value="Zinc finger, CCCH-type"/>
    <property type="match status" value="1"/>
</dbReference>
<dbReference type="InterPro" id="IPR001841">
    <property type="entry name" value="Znf_RING"/>
</dbReference>
<feature type="compositionally biased region" description="Low complexity" evidence="5">
    <location>
        <begin position="563"/>
        <end position="581"/>
    </location>
</feature>
<keyword evidence="2 4" id="KW-0863">Zinc-finger</keyword>
<proteinExistence type="predicted"/>
<evidence type="ECO:0000256" key="5">
    <source>
        <dbReference type="SAM" id="MobiDB-lite"/>
    </source>
</evidence>
<comment type="caution">
    <text evidence="8">The sequence shown here is derived from an EMBL/GenBank/DDBJ whole genome shotgun (WGS) entry which is preliminary data.</text>
</comment>
<feature type="compositionally biased region" description="Polar residues" evidence="5">
    <location>
        <begin position="828"/>
        <end position="840"/>
    </location>
</feature>
<keyword evidence="1 4" id="KW-0479">Metal-binding</keyword>
<feature type="domain" description="RING-type" evidence="6">
    <location>
        <begin position="21"/>
        <end position="66"/>
    </location>
</feature>
<protein>
    <submittedName>
        <fullName evidence="8">HC3 protein</fullName>
    </submittedName>
</protein>
<sequence length="938" mass="99850">MDTKTTNDSFLWSLTDIENDCSLCSRQIVIGNGVPGVILPCCQQMVCEDCYKNELIKKSNGSCPFCFFKGEYKPQKASLTMNNIINANSQPNLTARTIPNGGSTSSANSLHTVGSGLPLDLSCWLPQNLTAICNPGYQSNSTTTCATSPYYKSNNISGDGFNQDNFIYMRGNPIPGVACTVNSVNVGIGGQNMNVPSAQPQPFGAISDGFWSHSTNSTSINSSSNHNATGSSTTGSFISDPWMSSTGGYSPTNGFMHDFSGYENNSNNVNPNNISCKNSEHSNEDVPNMNGVKTLKSSNGNINLISTKNAKFVNGNRINNMTGVNNNINNNNNSCDVVVSNDYNKDGIYSSNININSFVQGTQGLNALTSNAITDIYNTNSMYTWTIQNPITCNGIDSFSQVNDQEDNVSSASVDMDFQRFCLGLGFDINNTQNPNTPDTHCKDVLLKDNIKVSQNFESNFNNGNSVDGDNFRSIQGLSNTSSSTLMDYSVDSNENVEDTYKSKIYDIENKMESIDLQYGFTKDNQSIDDNNLNGTSVICSGNNSGDSDSNNKNDNNGEDVNIDVNNNNDDNYINDSSDSSTTSHLDGIGNNINGSQNNKNIVDNSHLFNNSAFPPLTSAIIKQLPSKDVLKASNITNSQSDGFVALVGQNLSGAVPGSNQNINNNNPIASSNPKLLTIKGTRTDVTKNISSALSGNNGKQNIVSSVKVGTINNLGASTGNASYIDAVLHKGEANTSKTSGAGGRSDNSASTNSSDLTNQSGEIPGNSVNTDEDSSISLGTHGEPYNYKRALCRHWMRGYCWLEADCKFAHGEAELRTRDGKLRHPTLSINVGSDSSRQNQLQTQFQSSTQVSSSATGSVGSTGGSSTTSTLTSTGAVVVSSNAHQKNTKQLSIKATGSASYAATAASSLTSSVLNSDSNISYSVMVVSGASNLDSKR</sequence>
<feature type="compositionally biased region" description="Low complexity" evidence="5">
    <location>
        <begin position="841"/>
        <end position="872"/>
    </location>
</feature>
<organism evidence="8 9">
    <name type="scientific">Cryptosporidium xiaoi</name>
    <dbReference type="NCBI Taxonomy" id="659607"/>
    <lineage>
        <taxon>Eukaryota</taxon>
        <taxon>Sar</taxon>
        <taxon>Alveolata</taxon>
        <taxon>Apicomplexa</taxon>
        <taxon>Conoidasida</taxon>
        <taxon>Coccidia</taxon>
        <taxon>Eucoccidiorida</taxon>
        <taxon>Eimeriorina</taxon>
        <taxon>Cryptosporidiidae</taxon>
        <taxon>Cryptosporidium</taxon>
    </lineage>
</organism>
<evidence type="ECO:0000256" key="3">
    <source>
        <dbReference type="ARBA" id="ARBA00022833"/>
    </source>
</evidence>
<feature type="region of interest" description="Disordered" evidence="5">
    <location>
        <begin position="736"/>
        <end position="781"/>
    </location>
</feature>
<feature type="compositionally biased region" description="Low complexity" evidence="5">
    <location>
        <begin position="541"/>
        <end position="556"/>
    </location>
</feature>
<feature type="domain" description="C3H1-type" evidence="7">
    <location>
        <begin position="787"/>
        <end position="814"/>
    </location>
</feature>
<feature type="zinc finger region" description="C3H1-type" evidence="4">
    <location>
        <begin position="787"/>
        <end position="814"/>
    </location>
</feature>
<reference evidence="8 9" key="1">
    <citation type="submission" date="2023-10" db="EMBL/GenBank/DDBJ databases">
        <title>Comparative genomics analysis reveals potential genetic determinants of host preference in Cryptosporidium xiaoi.</title>
        <authorList>
            <person name="Xiao L."/>
            <person name="Li J."/>
        </authorList>
    </citation>
    <scope>NUCLEOTIDE SEQUENCE [LARGE SCALE GENOMIC DNA]</scope>
    <source>
        <strain evidence="8 9">52996</strain>
    </source>
</reference>
<evidence type="ECO:0000256" key="2">
    <source>
        <dbReference type="ARBA" id="ARBA00022771"/>
    </source>
</evidence>
<dbReference type="PROSITE" id="PS50089">
    <property type="entry name" value="ZF_RING_2"/>
    <property type="match status" value="1"/>
</dbReference>
<evidence type="ECO:0000256" key="4">
    <source>
        <dbReference type="PROSITE-ProRule" id="PRU00723"/>
    </source>
</evidence>
<name>A0AAV9XSB6_9CRYT</name>
<accession>A0AAV9XSB6</accession>
<evidence type="ECO:0000313" key="9">
    <source>
        <dbReference type="Proteomes" id="UP001311799"/>
    </source>
</evidence>